<evidence type="ECO:0000259" key="2">
    <source>
        <dbReference type="Pfam" id="PF20148"/>
    </source>
</evidence>
<gene>
    <name evidence="4" type="ORF">AWB83_06168</name>
</gene>
<protein>
    <submittedName>
        <fullName evidence="4">Rhs family protein</fullName>
    </submittedName>
</protein>
<name>A0A158DZ80_9BURK</name>
<feature type="domain" description="Teneurin-like YD-shell" evidence="3">
    <location>
        <begin position="782"/>
        <end position="1064"/>
    </location>
</feature>
<dbReference type="InterPro" id="IPR006530">
    <property type="entry name" value="YD"/>
</dbReference>
<dbReference type="Pfam" id="PF20148">
    <property type="entry name" value="DUF6531"/>
    <property type="match status" value="1"/>
</dbReference>
<keyword evidence="1" id="KW-0677">Repeat</keyword>
<evidence type="ECO:0000313" key="4">
    <source>
        <dbReference type="EMBL" id="SAK99951.1"/>
    </source>
</evidence>
<keyword evidence="5" id="KW-1185">Reference proteome</keyword>
<organism evidence="4 5">
    <name type="scientific">Caballeronia ptereochthonis</name>
    <dbReference type="NCBI Taxonomy" id="1777144"/>
    <lineage>
        <taxon>Bacteria</taxon>
        <taxon>Pseudomonadati</taxon>
        <taxon>Pseudomonadota</taxon>
        <taxon>Betaproteobacteria</taxon>
        <taxon>Burkholderiales</taxon>
        <taxon>Burkholderiaceae</taxon>
        <taxon>Caballeronia</taxon>
    </lineage>
</organism>
<dbReference type="Proteomes" id="UP000054978">
    <property type="component" value="Unassembled WGS sequence"/>
</dbReference>
<evidence type="ECO:0000259" key="3">
    <source>
        <dbReference type="Pfam" id="PF25023"/>
    </source>
</evidence>
<feature type="domain" description="DUF6531" evidence="2">
    <location>
        <begin position="44"/>
        <end position="114"/>
    </location>
</feature>
<dbReference type="Pfam" id="PF25023">
    <property type="entry name" value="TEN_YD-shell"/>
    <property type="match status" value="1"/>
</dbReference>
<dbReference type="RefSeq" id="WP_087049471.1">
    <property type="nucleotide sequence ID" value="NZ_FCOB02000042.1"/>
</dbReference>
<evidence type="ECO:0000313" key="5">
    <source>
        <dbReference type="Proteomes" id="UP000054978"/>
    </source>
</evidence>
<dbReference type="PANTHER" id="PTHR32305:SF15">
    <property type="entry name" value="PROTEIN RHSA-RELATED"/>
    <property type="match status" value="1"/>
</dbReference>
<reference evidence="4" key="1">
    <citation type="submission" date="2016-01" db="EMBL/GenBank/DDBJ databases">
        <authorList>
            <person name="Peeters C."/>
        </authorList>
    </citation>
    <scope>NUCLEOTIDE SEQUENCE [LARGE SCALE GENOMIC DNA]</scope>
    <source>
        <strain evidence="4">LMG 29326</strain>
    </source>
</reference>
<dbReference type="Pfam" id="PF05593">
    <property type="entry name" value="RHS_repeat"/>
    <property type="match status" value="6"/>
</dbReference>
<dbReference type="PRINTS" id="PR00394">
    <property type="entry name" value="RHSPROTEIN"/>
</dbReference>
<dbReference type="InterPro" id="IPR056823">
    <property type="entry name" value="TEN-like_YD-shell"/>
</dbReference>
<dbReference type="Gene3D" id="2.180.10.10">
    <property type="entry name" value="RHS repeat-associated core"/>
    <property type="match status" value="3"/>
</dbReference>
<dbReference type="InterPro" id="IPR050708">
    <property type="entry name" value="T6SS_VgrG/RHS"/>
</dbReference>
<dbReference type="InterPro" id="IPR045351">
    <property type="entry name" value="DUF6531"/>
</dbReference>
<dbReference type="NCBIfam" id="TIGR03696">
    <property type="entry name" value="Rhs_assc_core"/>
    <property type="match status" value="1"/>
</dbReference>
<accession>A0A158DZ80</accession>
<dbReference type="Gene3D" id="3.90.930.1">
    <property type="match status" value="1"/>
</dbReference>
<evidence type="ECO:0000256" key="1">
    <source>
        <dbReference type="ARBA" id="ARBA00022737"/>
    </source>
</evidence>
<dbReference type="STRING" id="1777144.AWB83_06168"/>
<dbReference type="EMBL" id="FCOB02000042">
    <property type="protein sequence ID" value="SAK99951.1"/>
    <property type="molecule type" value="Genomic_DNA"/>
</dbReference>
<proteinExistence type="predicted"/>
<dbReference type="InterPro" id="IPR022385">
    <property type="entry name" value="Rhs_assc_core"/>
</dbReference>
<comment type="caution">
    <text evidence="4">The sequence shown here is derived from an EMBL/GenBank/DDBJ whole genome shotgun (WGS) entry which is preliminary data.</text>
</comment>
<dbReference type="PANTHER" id="PTHR32305">
    <property type="match status" value="1"/>
</dbReference>
<dbReference type="AlphaFoldDB" id="A0A158DZ80"/>
<dbReference type="OrthoDB" id="5445630at2"/>
<dbReference type="NCBIfam" id="TIGR01643">
    <property type="entry name" value="YD_repeat_2x"/>
    <property type="match status" value="6"/>
</dbReference>
<sequence>MKVKETKARLYELDLPVSGRLRHDESRSGIELRQFAHRASNGVGHPVNPITGIKFLTGEEDLDFSLFGPITLHWQRSYFSNLASDGWLGQGWQLPFSMCLKRMGDAVTLTDSQCHDIPLPQLAPGETKSLPDIGFHVRREGNGCYHLISADHSTFHRFAPLALDAENPQGEHGDFLPLVSVGDQFGAHIRFLYGDDGLPTRIVDAVGRVLPLQYVTRRLPDGREVSRLRQITLCSDSSLVADNGHSGKVLVTYDYSPEGELIRVRNGEGQAVREYRYRNYVLIEHSQPGALVSRYEYDQCSPQGKVLRIETNTGESWHFRYLPGKTEVVNALGETAHYLFDESNALVGYVDPAGNFSKTDYDAAGNPVCHIDAAGRTHLSTYDVWGNITSTTDPAGARIEVLYHPKWRRPTLVVDPAGAATRFEYDATGNLIRRTDALGHIVEYGWDDRGHVSRITDAHGRVQTFEYDARGQMTSHTDCSRRTTQYGWDDFGHLQSVTNAAGETTHYQCDQRGRVTAVQRADGNKELFIRDLHGRLIAHTDANGARTRWELTADGLPALQTDAQGHCVHYEYDAARRMCRMTNQNGAQCSFSYDAAGRLVSKRGFDGRVTSYRYDASGLLTERLEPVTQARSTVAPRDDEGSKTLRTMYQRDQAGRVIAIVTTRADGARTERSTWRYDAAGRLIEACNDCCRLERKYDALGRLISETTHVAGRTLSLAYDHDALGNHVQTTLPDGRILNYLYYGPGHLHQINLDGELITDIERDALHREASRTQGRLVSHYRYDAVNRLVAQHAVTTQADDAYRVVSREYEFDAANNLLRLTDMRGGTREYRYDALGRLARTGRERFTFDPAGNMLDGPAAPPVCNDRVARFEEIRYVYDSHGNVTEKSAGRSRCMHFDYSPSHRMERARVSGITGEQHFEYGYDALGRRVWKKDDSGTTFFMWEANRLLGETRDDFTVVYVYAHNSFEPLAQIESRANGAKHATILYYHTDQIGMPIELTDSEGRVQWQAAYNAWGSTRIQEMRRNVHQPLRFQGQYFDAETGLHYNQHRYYDPDIGRFTTQDPLGMTGGINLYRYAPNPNAWIDPLGLQGVDLNCFPPGIDRATAGRIPTDPNVFSVAGHGNCQGMMAPNGQMLSAADLAQRIQQHPRYQPGMTVQLLACETGRGQNCFAQQLANSLNTNVVGTNGTIWASLRSSTLAVTGCWINFRPRI</sequence>
<dbReference type="InterPro" id="IPR031325">
    <property type="entry name" value="RHS_repeat"/>
</dbReference>